<dbReference type="GO" id="GO:0004314">
    <property type="term" value="F:[acyl-carrier-protein] S-malonyltransferase activity"/>
    <property type="evidence" value="ECO:0007669"/>
    <property type="project" value="UniProtKB-EC"/>
</dbReference>
<comment type="similarity">
    <text evidence="6">Belongs to the fabD family.</text>
</comment>
<comment type="caution">
    <text evidence="9">The sequence shown here is derived from an EMBL/GenBank/DDBJ whole genome shotgun (WGS) entry which is preliminary data.</text>
</comment>
<dbReference type="InterPro" id="IPR014043">
    <property type="entry name" value="Acyl_transferase_dom"/>
</dbReference>
<evidence type="ECO:0000256" key="2">
    <source>
        <dbReference type="ARBA" id="ARBA00018953"/>
    </source>
</evidence>
<keyword evidence="4 6" id="KW-0012">Acyltransferase</keyword>
<dbReference type="RefSeq" id="WP_072658374.1">
    <property type="nucleotide sequence ID" value="NZ_BDFD01000001.1"/>
</dbReference>
<evidence type="ECO:0000256" key="7">
    <source>
        <dbReference type="PIRSR" id="PIRSR000446-1"/>
    </source>
</evidence>
<dbReference type="InterPro" id="IPR050858">
    <property type="entry name" value="Mal-CoA-ACP_Trans/PKS_FabD"/>
</dbReference>
<dbReference type="SMART" id="SM00827">
    <property type="entry name" value="PKS_AT"/>
    <property type="match status" value="1"/>
</dbReference>
<evidence type="ECO:0000256" key="4">
    <source>
        <dbReference type="ARBA" id="ARBA00023315"/>
    </source>
</evidence>
<feature type="active site" evidence="7">
    <location>
        <position position="91"/>
    </location>
</feature>
<dbReference type="PIRSF" id="PIRSF000446">
    <property type="entry name" value="Mct"/>
    <property type="match status" value="1"/>
</dbReference>
<keyword evidence="3 6" id="KW-0808">Transferase</keyword>
<dbReference type="EMBL" id="BDFD01000001">
    <property type="protein sequence ID" value="GAV19179.1"/>
    <property type="molecule type" value="Genomic_DNA"/>
</dbReference>
<evidence type="ECO:0000256" key="6">
    <source>
        <dbReference type="PIRNR" id="PIRNR000446"/>
    </source>
</evidence>
<dbReference type="GO" id="GO:0005829">
    <property type="term" value="C:cytosol"/>
    <property type="evidence" value="ECO:0007669"/>
    <property type="project" value="TreeGrafter"/>
</dbReference>
<dbReference type="STRING" id="1921010.MMIC_P0108"/>
<sequence>MADFVFLFPGQGSQSKGMLDAFDDNSVVTQTLEEASDALGYDVAALIRDDAEDKLGQTEFTQPALLTASTAMLRLWRDKGGAEATQVAGHSLGEYSALVASGAIDFSDAVQLVAFRGKAMTEAVPAGVGSMAAILGLADDVVEEICENTSTGSEKVWAANYNCPGQLVVAGHAAAVERMMIAAKDAGAKRALPLAVSAPSHTPLMQPAADAMAARLQEITINAPRCPVWGNASATAEQDVANIRAALVAQLVSPVRWTETVQKLAASGITQGVEMGPGKVLSGLVKRIDRAMIVGVTANPDLLDKSLAALTGE</sequence>
<comment type="catalytic activity">
    <reaction evidence="5 6">
        <text>holo-[ACP] + malonyl-CoA = malonyl-[ACP] + CoA</text>
        <dbReference type="Rhea" id="RHEA:41792"/>
        <dbReference type="Rhea" id="RHEA-COMP:9623"/>
        <dbReference type="Rhea" id="RHEA-COMP:9685"/>
        <dbReference type="ChEBI" id="CHEBI:57287"/>
        <dbReference type="ChEBI" id="CHEBI:57384"/>
        <dbReference type="ChEBI" id="CHEBI:64479"/>
        <dbReference type="ChEBI" id="CHEBI:78449"/>
        <dbReference type="EC" id="2.3.1.39"/>
    </reaction>
</comment>
<proteinExistence type="inferred from homology"/>
<protein>
    <recommendedName>
        <fullName evidence="2 6">Malonyl CoA-acyl carrier protein transacylase</fullName>
        <ecNumber evidence="1 6">2.3.1.39</ecNumber>
    </recommendedName>
</protein>
<dbReference type="InterPro" id="IPR024925">
    <property type="entry name" value="Malonyl_CoA-ACP_transAc"/>
</dbReference>
<dbReference type="GO" id="GO:0006633">
    <property type="term" value="P:fatty acid biosynthetic process"/>
    <property type="evidence" value="ECO:0007669"/>
    <property type="project" value="TreeGrafter"/>
</dbReference>
<gene>
    <name evidence="9" type="ORF">MMIC_P0108</name>
</gene>
<dbReference type="Gene3D" id="3.40.366.10">
    <property type="entry name" value="Malonyl-Coenzyme A Acyl Carrier Protein, domain 2"/>
    <property type="match status" value="1"/>
</dbReference>
<dbReference type="Proteomes" id="UP000231632">
    <property type="component" value="Unassembled WGS sequence"/>
</dbReference>
<feature type="active site" evidence="7">
    <location>
        <position position="201"/>
    </location>
</feature>
<dbReference type="SUPFAM" id="SSF52151">
    <property type="entry name" value="FabD/lysophospholipase-like"/>
    <property type="match status" value="1"/>
</dbReference>
<dbReference type="SUPFAM" id="SSF55048">
    <property type="entry name" value="Probable ACP-binding domain of malonyl-CoA ACP transacylase"/>
    <property type="match status" value="1"/>
</dbReference>
<dbReference type="NCBIfam" id="TIGR00128">
    <property type="entry name" value="fabD"/>
    <property type="match status" value="1"/>
</dbReference>
<evidence type="ECO:0000313" key="10">
    <source>
        <dbReference type="Proteomes" id="UP000231632"/>
    </source>
</evidence>
<evidence type="ECO:0000256" key="5">
    <source>
        <dbReference type="ARBA" id="ARBA00048462"/>
    </source>
</evidence>
<dbReference type="AlphaFoldDB" id="A0A1L8CJY7"/>
<evidence type="ECO:0000256" key="1">
    <source>
        <dbReference type="ARBA" id="ARBA00013258"/>
    </source>
</evidence>
<dbReference type="InterPro" id="IPR016035">
    <property type="entry name" value="Acyl_Trfase/lysoPLipase"/>
</dbReference>
<dbReference type="PANTHER" id="PTHR42681:SF1">
    <property type="entry name" value="MALONYL-COA-ACYL CARRIER PROTEIN TRANSACYLASE, MITOCHONDRIAL"/>
    <property type="match status" value="1"/>
</dbReference>
<evidence type="ECO:0000313" key="9">
    <source>
        <dbReference type="EMBL" id="GAV19179.1"/>
    </source>
</evidence>
<dbReference type="Gene3D" id="3.30.70.250">
    <property type="entry name" value="Malonyl-CoA ACP transacylase, ACP-binding"/>
    <property type="match status" value="1"/>
</dbReference>
<dbReference type="InterPro" id="IPR016036">
    <property type="entry name" value="Malonyl_transacylase_ACP-bd"/>
</dbReference>
<dbReference type="Pfam" id="PF00698">
    <property type="entry name" value="Acyl_transf_1"/>
    <property type="match status" value="1"/>
</dbReference>
<dbReference type="FunFam" id="3.30.70.250:FF:000001">
    <property type="entry name" value="Malonyl CoA-acyl carrier protein transacylase"/>
    <property type="match status" value="1"/>
</dbReference>
<dbReference type="InterPro" id="IPR001227">
    <property type="entry name" value="Ac_transferase_dom_sf"/>
</dbReference>
<name>A0A1L8CJY7_9PROT</name>
<keyword evidence="10" id="KW-1185">Reference proteome</keyword>
<reference evidence="9 10" key="1">
    <citation type="journal article" date="2017" name="Arch. Microbiol.">
        <title>Mariprofundus micogutta sp. nov., a novel iron-oxidizing zetaproteobacterium isolated from a deep-sea hydrothermal field at the Bayonnaise knoll of the Izu-Ogasawara arc, and a description of Mariprofundales ord. nov. and Zetaproteobacteria classis nov.</title>
        <authorList>
            <person name="Makita H."/>
            <person name="Tanaka E."/>
            <person name="Mitsunobu S."/>
            <person name="Miyazaki M."/>
            <person name="Nunoura T."/>
            <person name="Uematsu K."/>
            <person name="Takaki Y."/>
            <person name="Nishi S."/>
            <person name="Shimamura S."/>
            <person name="Takai K."/>
        </authorList>
    </citation>
    <scope>NUCLEOTIDE SEQUENCE [LARGE SCALE GENOMIC DNA]</scope>
    <source>
        <strain evidence="9 10">ET2</strain>
    </source>
</reference>
<evidence type="ECO:0000259" key="8">
    <source>
        <dbReference type="SMART" id="SM00827"/>
    </source>
</evidence>
<organism evidence="9 10">
    <name type="scientific">Mariprofundus micogutta</name>
    <dbReference type="NCBI Taxonomy" id="1921010"/>
    <lineage>
        <taxon>Bacteria</taxon>
        <taxon>Pseudomonadati</taxon>
        <taxon>Pseudomonadota</taxon>
        <taxon>Candidatius Mariprofundia</taxon>
        <taxon>Mariprofundales</taxon>
        <taxon>Mariprofundaceae</taxon>
        <taxon>Mariprofundus</taxon>
    </lineage>
</organism>
<feature type="domain" description="Malonyl-CoA:ACP transacylase (MAT)" evidence="8">
    <location>
        <begin position="7"/>
        <end position="302"/>
    </location>
</feature>
<evidence type="ECO:0000256" key="3">
    <source>
        <dbReference type="ARBA" id="ARBA00022679"/>
    </source>
</evidence>
<dbReference type="EC" id="2.3.1.39" evidence="1 6"/>
<dbReference type="PANTHER" id="PTHR42681">
    <property type="entry name" value="MALONYL-COA-ACYL CARRIER PROTEIN TRANSACYLASE, MITOCHONDRIAL"/>
    <property type="match status" value="1"/>
</dbReference>
<accession>A0A1L8CJY7</accession>
<dbReference type="InterPro" id="IPR004410">
    <property type="entry name" value="Malonyl_CoA-ACP_transAc_FabD"/>
</dbReference>
<dbReference type="OrthoDB" id="5289168at2"/>